<gene>
    <name evidence="5" type="ORF">DPQ33_07105</name>
</gene>
<sequence length="319" mass="36947">MAELNELREAVAKVLPDVKHVIGWQRGYHAVRSSPLFIRNQEDLDKLIWDRTCYQNLASYLTSTRGERVGIIVKGCDSRSVNQLLQEQLINREDVVVIGVPCTGVISLDKIRAKFPINRVKDMQVEGDELTIATRDGEEHKLNRWDVAPDKCLACKYPNPLIFDTHVGEPIETWEPKQGLYARDEEFDQKSLDERFEFWRREMSRCIRCYACRNACPMCVCRDHCIAESRQPHYQSQEADVREKFFFQLIHAMHLAGRCTECGECERACPMDIPVLLFKTRMGKVVKDLFDYEAGVDQTAVPPLLTFQAEESNIEEKEW</sequence>
<keyword evidence="2" id="KW-0408">Iron</keyword>
<dbReference type="Pfam" id="PF13183">
    <property type="entry name" value="Fer4_8"/>
    <property type="match status" value="1"/>
</dbReference>
<name>A0A7M3MG77_9BACT</name>
<dbReference type="PROSITE" id="PS00198">
    <property type="entry name" value="4FE4S_FER_1"/>
    <property type="match status" value="1"/>
</dbReference>
<dbReference type="PROSITE" id="PS51379">
    <property type="entry name" value="4FE4S_FER_2"/>
    <property type="match status" value="1"/>
</dbReference>
<evidence type="ECO:0000313" key="5">
    <source>
        <dbReference type="EMBL" id="TVM17872.1"/>
    </source>
</evidence>
<dbReference type="OrthoDB" id="9773828at2"/>
<dbReference type="RefSeq" id="WP_144302525.1">
    <property type="nucleotide sequence ID" value="NZ_QMIE01000005.1"/>
</dbReference>
<keyword evidence="6" id="KW-1185">Reference proteome</keyword>
<dbReference type="SUPFAM" id="SSF46548">
    <property type="entry name" value="alpha-helical ferredoxin"/>
    <property type="match status" value="1"/>
</dbReference>
<accession>A0A7M3MG77</accession>
<comment type="caution">
    <text evidence="5">The sequence shown here is derived from an EMBL/GenBank/DDBJ whole genome shotgun (WGS) entry which is preliminary data.</text>
</comment>
<feature type="domain" description="4Fe-4S ferredoxin-type" evidence="4">
    <location>
        <begin position="250"/>
        <end position="279"/>
    </location>
</feature>
<dbReference type="InterPro" id="IPR009051">
    <property type="entry name" value="Helical_ferredxn"/>
</dbReference>
<dbReference type="Proteomes" id="UP000448292">
    <property type="component" value="Unassembled WGS sequence"/>
</dbReference>
<dbReference type="Pfam" id="PF04432">
    <property type="entry name" value="FrhB_FdhB_C"/>
    <property type="match status" value="1"/>
</dbReference>
<dbReference type="InterPro" id="IPR017900">
    <property type="entry name" value="4Fe4S_Fe_S_CS"/>
</dbReference>
<dbReference type="InterPro" id="IPR017896">
    <property type="entry name" value="4Fe4S_Fe-S-bd"/>
</dbReference>
<dbReference type="GO" id="GO:0051536">
    <property type="term" value="F:iron-sulfur cluster binding"/>
    <property type="evidence" value="ECO:0007669"/>
    <property type="project" value="UniProtKB-KW"/>
</dbReference>
<dbReference type="GO" id="GO:0046872">
    <property type="term" value="F:metal ion binding"/>
    <property type="evidence" value="ECO:0007669"/>
    <property type="project" value="UniProtKB-KW"/>
</dbReference>
<evidence type="ECO:0000259" key="4">
    <source>
        <dbReference type="PROSITE" id="PS51379"/>
    </source>
</evidence>
<dbReference type="InterPro" id="IPR007525">
    <property type="entry name" value="FrhB_FdhB_C"/>
</dbReference>
<keyword evidence="1" id="KW-0479">Metal-binding</keyword>
<dbReference type="AlphaFoldDB" id="A0A7M3MG77"/>
<evidence type="ECO:0000313" key="6">
    <source>
        <dbReference type="Proteomes" id="UP000448292"/>
    </source>
</evidence>
<dbReference type="Gene3D" id="1.10.1060.10">
    <property type="entry name" value="Alpha-helical ferredoxin"/>
    <property type="match status" value="1"/>
</dbReference>
<keyword evidence="3" id="KW-0411">Iron-sulfur</keyword>
<evidence type="ECO:0000256" key="2">
    <source>
        <dbReference type="ARBA" id="ARBA00023004"/>
    </source>
</evidence>
<protein>
    <submittedName>
        <fullName evidence="5">4Fe-4S ferredoxin</fullName>
    </submittedName>
</protein>
<evidence type="ECO:0000256" key="3">
    <source>
        <dbReference type="ARBA" id="ARBA00023014"/>
    </source>
</evidence>
<dbReference type="EMBL" id="QMIE01000005">
    <property type="protein sequence ID" value="TVM17872.1"/>
    <property type="molecule type" value="Genomic_DNA"/>
</dbReference>
<reference evidence="5 6" key="1">
    <citation type="submission" date="2018-06" db="EMBL/GenBank/DDBJ databases">
        <title>Complete genome of Desulfovibrio indonesiensis P37SLT.</title>
        <authorList>
            <person name="Crispim J.S."/>
            <person name="Vidigal P.M.P."/>
            <person name="Silva L.C.F."/>
            <person name="Laguardia C.N."/>
            <person name="Araujo L.C."/>
            <person name="Dias R.S."/>
            <person name="Sousa M.P."/>
            <person name="Paula S.O."/>
            <person name="Silva C."/>
        </authorList>
    </citation>
    <scope>NUCLEOTIDE SEQUENCE [LARGE SCALE GENOMIC DNA]</scope>
    <source>
        <strain evidence="5 6">P37SLT</strain>
    </source>
</reference>
<organism evidence="5 6">
    <name type="scientific">Oceanidesulfovibrio indonesiensis</name>
    <dbReference type="NCBI Taxonomy" id="54767"/>
    <lineage>
        <taxon>Bacteria</taxon>
        <taxon>Pseudomonadati</taxon>
        <taxon>Thermodesulfobacteriota</taxon>
        <taxon>Desulfovibrionia</taxon>
        <taxon>Desulfovibrionales</taxon>
        <taxon>Desulfovibrionaceae</taxon>
        <taxon>Oceanidesulfovibrio</taxon>
    </lineage>
</organism>
<evidence type="ECO:0000256" key="1">
    <source>
        <dbReference type="ARBA" id="ARBA00022723"/>
    </source>
</evidence>
<proteinExistence type="predicted"/>